<gene>
    <name evidence="4" type="ORF">Taro_004283</name>
</gene>
<keyword evidence="5" id="KW-1185">Reference proteome</keyword>
<feature type="region of interest" description="Disordered" evidence="1">
    <location>
        <begin position="127"/>
        <end position="150"/>
    </location>
</feature>
<dbReference type="Pfam" id="PF01789">
    <property type="entry name" value="PsbP"/>
    <property type="match status" value="1"/>
</dbReference>
<keyword evidence="2" id="KW-0812">Transmembrane</keyword>
<dbReference type="AlphaFoldDB" id="A0A843TR89"/>
<dbReference type="GO" id="GO:0019898">
    <property type="term" value="C:extrinsic component of membrane"/>
    <property type="evidence" value="ECO:0007669"/>
    <property type="project" value="InterPro"/>
</dbReference>
<dbReference type="SMR" id="A0A843TR89"/>
<protein>
    <recommendedName>
        <fullName evidence="3">PsbP C-terminal domain-containing protein</fullName>
    </recommendedName>
</protein>
<evidence type="ECO:0000313" key="4">
    <source>
        <dbReference type="EMBL" id="MQL71970.1"/>
    </source>
</evidence>
<dbReference type="PANTHER" id="PTHR31407:SF16">
    <property type="entry name" value="PSBP DOMAIN-CONTAINING PROTEIN 7, CHLOROPLASTIC"/>
    <property type="match status" value="1"/>
</dbReference>
<dbReference type="Proteomes" id="UP000652761">
    <property type="component" value="Unassembled WGS sequence"/>
</dbReference>
<keyword evidence="2" id="KW-0472">Membrane</keyword>
<proteinExistence type="predicted"/>
<evidence type="ECO:0000256" key="1">
    <source>
        <dbReference type="SAM" id="MobiDB-lite"/>
    </source>
</evidence>
<dbReference type="InterPro" id="IPR002683">
    <property type="entry name" value="PsbP_C"/>
</dbReference>
<dbReference type="OrthoDB" id="414405at2759"/>
<name>A0A843TR89_COLES</name>
<dbReference type="Gene3D" id="3.40.1000.10">
    <property type="entry name" value="Mog1/PsbP, alpha/beta/alpha sandwich"/>
    <property type="match status" value="1"/>
</dbReference>
<accession>A0A843TR89</accession>
<dbReference type="GO" id="GO:0015979">
    <property type="term" value="P:photosynthesis"/>
    <property type="evidence" value="ECO:0007669"/>
    <property type="project" value="InterPro"/>
</dbReference>
<dbReference type="GO" id="GO:0009654">
    <property type="term" value="C:photosystem II oxygen evolving complex"/>
    <property type="evidence" value="ECO:0007669"/>
    <property type="project" value="InterPro"/>
</dbReference>
<dbReference type="GO" id="GO:0005509">
    <property type="term" value="F:calcium ion binding"/>
    <property type="evidence" value="ECO:0007669"/>
    <property type="project" value="InterPro"/>
</dbReference>
<evidence type="ECO:0000259" key="3">
    <source>
        <dbReference type="Pfam" id="PF01789"/>
    </source>
</evidence>
<evidence type="ECO:0000256" key="2">
    <source>
        <dbReference type="SAM" id="Phobius"/>
    </source>
</evidence>
<dbReference type="NCBIfam" id="NF040946">
    <property type="entry name" value="PSII_PsbP"/>
    <property type="match status" value="1"/>
</dbReference>
<reference evidence="4" key="1">
    <citation type="submission" date="2017-07" db="EMBL/GenBank/DDBJ databases">
        <title>Taro Niue Genome Assembly and Annotation.</title>
        <authorList>
            <person name="Atibalentja N."/>
            <person name="Keating K."/>
            <person name="Fields C.J."/>
        </authorList>
    </citation>
    <scope>NUCLEOTIDE SEQUENCE</scope>
    <source>
        <strain evidence="4">Niue_2</strain>
        <tissue evidence="4">Leaf</tissue>
    </source>
</reference>
<dbReference type="EMBL" id="NMUH01000114">
    <property type="protein sequence ID" value="MQL71970.1"/>
    <property type="molecule type" value="Genomic_DNA"/>
</dbReference>
<dbReference type="SUPFAM" id="SSF55724">
    <property type="entry name" value="Mog1p/PsbP-like"/>
    <property type="match status" value="1"/>
</dbReference>
<dbReference type="PANTHER" id="PTHR31407">
    <property type="match status" value="1"/>
</dbReference>
<organism evidence="4 5">
    <name type="scientific">Colocasia esculenta</name>
    <name type="common">Wild taro</name>
    <name type="synonym">Arum esculentum</name>
    <dbReference type="NCBI Taxonomy" id="4460"/>
    <lineage>
        <taxon>Eukaryota</taxon>
        <taxon>Viridiplantae</taxon>
        <taxon>Streptophyta</taxon>
        <taxon>Embryophyta</taxon>
        <taxon>Tracheophyta</taxon>
        <taxon>Spermatophyta</taxon>
        <taxon>Magnoliopsida</taxon>
        <taxon>Liliopsida</taxon>
        <taxon>Araceae</taxon>
        <taxon>Aroideae</taxon>
        <taxon>Colocasieae</taxon>
        <taxon>Colocasia</taxon>
    </lineage>
</organism>
<comment type="caution">
    <text evidence="4">The sequence shown here is derived from an EMBL/GenBank/DDBJ whole genome shotgun (WGS) entry which is preliminary data.</text>
</comment>
<dbReference type="InterPro" id="IPR016123">
    <property type="entry name" value="Mog1/PsbP_a/b/a-sand"/>
</dbReference>
<evidence type="ECO:0000313" key="5">
    <source>
        <dbReference type="Proteomes" id="UP000652761"/>
    </source>
</evidence>
<keyword evidence="2" id="KW-1133">Transmembrane helix</keyword>
<feature type="transmembrane region" description="Helical" evidence="2">
    <location>
        <begin position="48"/>
        <end position="71"/>
    </location>
</feature>
<sequence>MALQRAAAGALLRFPSHTTTRSSADDRTPADDFAPLAAVFRRRLLAGAGTAALVALGANFAGVTSFLLGFYPDLGRRLKLDALYPVGGYSRCLEPTDGFEFLYPSSWVGDQTLLYRAAERAEAQRQLEYPSSPLADAGQPQRPRRRLGSVSEPVVALGPPGSNGELNVSVIVSSVPLDFSIEAFGGPKEVGEAVLRTITAGSRRGADVTATLVDSAVRRDPAREQVDYYKLEFQVESLSFRRHNVAVCSAYGGKLFTLNAQAPESKWPAVREELYTIADSFRLTFS</sequence>
<feature type="domain" description="PsbP C-terminal" evidence="3">
    <location>
        <begin position="89"/>
        <end position="282"/>
    </location>
</feature>